<dbReference type="Gramene" id="OE9A063749T1">
    <property type="protein sequence ID" value="OE9A063749C1"/>
    <property type="gene ID" value="OE9A063749"/>
</dbReference>
<dbReference type="EMBL" id="CACTIH010004328">
    <property type="protein sequence ID" value="CAA2990581.1"/>
    <property type="molecule type" value="Genomic_DNA"/>
</dbReference>
<evidence type="ECO:0000313" key="3">
    <source>
        <dbReference type="Proteomes" id="UP000594638"/>
    </source>
</evidence>
<accession>A0A8S0SD64</accession>
<evidence type="ECO:0000313" key="2">
    <source>
        <dbReference type="EMBL" id="CAA2990581.1"/>
    </source>
</evidence>
<dbReference type="AlphaFoldDB" id="A0A8S0SD64"/>
<comment type="caution">
    <text evidence="2">The sequence shown here is derived from an EMBL/GenBank/DDBJ whole genome shotgun (WGS) entry which is preliminary data.</text>
</comment>
<keyword evidence="3" id="KW-1185">Reference proteome</keyword>
<sequence length="236" mass="26485">MPFAYTYAAPLGFSFTSQPGIKVHSKNSSPNKPPRLGSPISATKTTYRSHSVTDVQEVKTLLGDLADTKRVLKDSKKAIINELPIFKESLKQEVQTMMLYFIDGLKQAQENHSNQLYSTMEALRAQIGEKEVMNMNLMDANKALAQRNESLSVMLYNASNDVSRIHHRDSSPGANIDPDSSYVKAHSKKLLYESKTMSNHIDYFSTNSPYSLARIKAQMQSSKDAGKFKSQREKLN</sequence>
<dbReference type="Proteomes" id="UP000594638">
    <property type="component" value="Unassembled WGS sequence"/>
</dbReference>
<reference evidence="2 3" key="1">
    <citation type="submission" date="2019-12" db="EMBL/GenBank/DDBJ databases">
        <authorList>
            <person name="Alioto T."/>
            <person name="Alioto T."/>
            <person name="Gomez Garrido J."/>
        </authorList>
    </citation>
    <scope>NUCLEOTIDE SEQUENCE [LARGE SCALE GENOMIC DNA]</scope>
</reference>
<feature type="region of interest" description="Disordered" evidence="1">
    <location>
        <begin position="22"/>
        <end position="44"/>
    </location>
</feature>
<organism evidence="2 3">
    <name type="scientific">Olea europaea subsp. europaea</name>
    <dbReference type="NCBI Taxonomy" id="158383"/>
    <lineage>
        <taxon>Eukaryota</taxon>
        <taxon>Viridiplantae</taxon>
        <taxon>Streptophyta</taxon>
        <taxon>Embryophyta</taxon>
        <taxon>Tracheophyta</taxon>
        <taxon>Spermatophyta</taxon>
        <taxon>Magnoliopsida</taxon>
        <taxon>eudicotyledons</taxon>
        <taxon>Gunneridae</taxon>
        <taxon>Pentapetalae</taxon>
        <taxon>asterids</taxon>
        <taxon>lamiids</taxon>
        <taxon>Lamiales</taxon>
        <taxon>Oleaceae</taxon>
        <taxon>Oleeae</taxon>
        <taxon>Olea</taxon>
    </lineage>
</organism>
<evidence type="ECO:0000256" key="1">
    <source>
        <dbReference type="SAM" id="MobiDB-lite"/>
    </source>
</evidence>
<protein>
    <submittedName>
        <fullName evidence="2">Uncharacterized protein</fullName>
    </submittedName>
</protein>
<name>A0A8S0SD64_OLEEU</name>
<gene>
    <name evidence="2" type="ORF">OLEA9_A063749</name>
</gene>
<proteinExistence type="predicted"/>